<protein>
    <submittedName>
        <fullName evidence="4">DNA-binding transcriptional regulator FrlR</fullName>
    </submittedName>
</protein>
<reference evidence="4" key="1">
    <citation type="submission" date="2019-11" db="EMBL/GenBank/DDBJ databases">
        <authorList>
            <person name="Feng L."/>
        </authorList>
    </citation>
    <scope>NUCLEOTIDE SEQUENCE</scope>
    <source>
        <strain evidence="4">CbolteaeLFYP116</strain>
    </source>
</reference>
<dbReference type="Gene3D" id="1.10.10.10">
    <property type="entry name" value="Winged helix-like DNA-binding domain superfamily/Winged helix DNA-binding domain"/>
    <property type="match status" value="2"/>
</dbReference>
<dbReference type="SUPFAM" id="SSF46785">
    <property type="entry name" value="Winged helix' DNA-binding domain"/>
    <property type="match status" value="2"/>
</dbReference>
<gene>
    <name evidence="4" type="ORF">CBLFYP116_04251</name>
</gene>
<dbReference type="InterPro" id="IPR036388">
    <property type="entry name" value="WH-like_DNA-bd_sf"/>
</dbReference>
<dbReference type="InterPro" id="IPR050679">
    <property type="entry name" value="Bact_HTH_transcr_reg"/>
</dbReference>
<dbReference type="GO" id="GO:0003700">
    <property type="term" value="F:DNA-binding transcription factor activity"/>
    <property type="evidence" value="ECO:0007669"/>
    <property type="project" value="InterPro"/>
</dbReference>
<evidence type="ECO:0000256" key="3">
    <source>
        <dbReference type="ARBA" id="ARBA00023163"/>
    </source>
</evidence>
<dbReference type="EMBL" id="CACRTF010000017">
    <property type="protein sequence ID" value="VYT47822.1"/>
    <property type="molecule type" value="Genomic_DNA"/>
</dbReference>
<dbReference type="PROSITE" id="PS50949">
    <property type="entry name" value="HTH_GNTR"/>
    <property type="match status" value="2"/>
</dbReference>
<dbReference type="GeneID" id="23113997"/>
<organism evidence="4">
    <name type="scientific">Enterocloster bolteae</name>
    <dbReference type="NCBI Taxonomy" id="208479"/>
    <lineage>
        <taxon>Bacteria</taxon>
        <taxon>Bacillati</taxon>
        <taxon>Bacillota</taxon>
        <taxon>Clostridia</taxon>
        <taxon>Lachnospirales</taxon>
        <taxon>Lachnospiraceae</taxon>
        <taxon>Enterocloster</taxon>
    </lineage>
</organism>
<evidence type="ECO:0000313" key="4">
    <source>
        <dbReference type="EMBL" id="VYT47822.1"/>
    </source>
</evidence>
<sequence>MVMDCGMELHQAIYQFYLTQIQFGFYEHGEKLPSLEETCRQFHTSLDTAIPVYHRLRHEGYITLSKKGGAKVTVTYGQEEIERHIQSFYAERKESLIDLSGCIWPLLGQAQCNAFKYGHIKAVDFSDFLDEGNPQAVYAVWKILDRRYNALGNNLLMRLTRYLYLYFYGAFWGVIDDSELQKKTLLQVRTAITLCREERWKELPDCLHVVQDELSSALHRFYKERIIREPAGNEVVFCWDAYNKSSQLRYSLAMELLTEIGRGIYPPGSYLPSAERLSAEKGVSVSTVRRAVCLLNSIGAVKSSRPLGARVLTPSQSAENCDFTQPDLRRRLLELAESLQIFALSGKAVSEITLASLDDPSLCRWKQCLYDLKTRGHSERLIYTCLSLISEYAPFQTLRTVYSELLRLLFWGNPLQEMLETQCPDSSPFFHCLERMLTCLEQRDVPCFASTLQFLLLHDLRRIVEVLEKLGIEEATNILIPDIDDF</sequence>
<dbReference type="PANTHER" id="PTHR44846:SF17">
    <property type="entry name" value="GNTR-FAMILY TRANSCRIPTIONAL REGULATOR"/>
    <property type="match status" value="1"/>
</dbReference>
<dbReference type="GO" id="GO:0045892">
    <property type="term" value="P:negative regulation of DNA-templated transcription"/>
    <property type="evidence" value="ECO:0007669"/>
    <property type="project" value="TreeGrafter"/>
</dbReference>
<dbReference type="RefSeq" id="WP_002576033.1">
    <property type="nucleotide sequence ID" value="NZ_CATZOE010000014.1"/>
</dbReference>
<name>A0A6N2X197_9FIRM</name>
<evidence type="ECO:0000256" key="1">
    <source>
        <dbReference type="ARBA" id="ARBA00023015"/>
    </source>
</evidence>
<evidence type="ECO:0000256" key="2">
    <source>
        <dbReference type="ARBA" id="ARBA00023125"/>
    </source>
</evidence>
<dbReference type="Pfam" id="PF00392">
    <property type="entry name" value="GntR"/>
    <property type="match status" value="1"/>
</dbReference>
<dbReference type="PANTHER" id="PTHR44846">
    <property type="entry name" value="MANNOSYL-D-GLYCERATE TRANSPORT/METABOLISM SYSTEM REPRESSOR MNGR-RELATED"/>
    <property type="match status" value="1"/>
</dbReference>
<dbReference type="AlphaFoldDB" id="A0A6N2X197"/>
<accession>A0A6N2X197</accession>
<keyword evidence="2 4" id="KW-0238">DNA-binding</keyword>
<dbReference type="InterPro" id="IPR036390">
    <property type="entry name" value="WH_DNA-bd_sf"/>
</dbReference>
<keyword evidence="3" id="KW-0804">Transcription</keyword>
<proteinExistence type="predicted"/>
<dbReference type="InterPro" id="IPR000524">
    <property type="entry name" value="Tscrpt_reg_HTH_GntR"/>
</dbReference>
<dbReference type="GO" id="GO:0003677">
    <property type="term" value="F:DNA binding"/>
    <property type="evidence" value="ECO:0007669"/>
    <property type="project" value="UniProtKB-KW"/>
</dbReference>
<keyword evidence="1" id="KW-0805">Transcription regulation</keyword>
<dbReference type="SMART" id="SM00345">
    <property type="entry name" value="HTH_GNTR"/>
    <property type="match status" value="2"/>
</dbReference>